<proteinExistence type="predicted"/>
<comment type="caution">
    <text evidence="1">The sequence shown here is derived from an EMBL/GenBank/DDBJ whole genome shotgun (WGS) entry which is preliminary data.</text>
</comment>
<name>A0ABN7URB3_GIGMA</name>
<evidence type="ECO:0000313" key="1">
    <source>
        <dbReference type="EMBL" id="CAG8658271.1"/>
    </source>
</evidence>
<organism evidence="1 2">
    <name type="scientific">Gigaspora margarita</name>
    <dbReference type="NCBI Taxonomy" id="4874"/>
    <lineage>
        <taxon>Eukaryota</taxon>
        <taxon>Fungi</taxon>
        <taxon>Fungi incertae sedis</taxon>
        <taxon>Mucoromycota</taxon>
        <taxon>Glomeromycotina</taxon>
        <taxon>Glomeromycetes</taxon>
        <taxon>Diversisporales</taxon>
        <taxon>Gigasporaceae</taxon>
        <taxon>Gigaspora</taxon>
    </lineage>
</organism>
<protein>
    <submittedName>
        <fullName evidence="1">18021_t:CDS:1</fullName>
    </submittedName>
</protein>
<gene>
    <name evidence="1" type="ORF">GMARGA_LOCUS9741</name>
</gene>
<reference evidence="1 2" key="1">
    <citation type="submission" date="2021-06" db="EMBL/GenBank/DDBJ databases">
        <authorList>
            <person name="Kallberg Y."/>
            <person name="Tangrot J."/>
            <person name="Rosling A."/>
        </authorList>
    </citation>
    <scope>NUCLEOTIDE SEQUENCE [LARGE SCALE GENOMIC DNA]</scope>
    <source>
        <strain evidence="1 2">120-4 pot B 10/14</strain>
    </source>
</reference>
<accession>A0ABN7URB3</accession>
<evidence type="ECO:0000313" key="2">
    <source>
        <dbReference type="Proteomes" id="UP000789901"/>
    </source>
</evidence>
<dbReference type="EMBL" id="CAJVQB010005306">
    <property type="protein sequence ID" value="CAG8658271.1"/>
    <property type="molecule type" value="Genomic_DNA"/>
</dbReference>
<sequence>MNIHIMKWVNINQKCLQKDISYQSFLNSFKTFEETNNELLKDI</sequence>
<keyword evidence="2" id="KW-1185">Reference proteome</keyword>
<dbReference type="Proteomes" id="UP000789901">
    <property type="component" value="Unassembled WGS sequence"/>
</dbReference>